<keyword evidence="2" id="KW-1185">Reference proteome</keyword>
<name>A0A7G2CRQ2_9TRYP</name>
<dbReference type="Proteomes" id="UP000515908">
    <property type="component" value="Chromosome 26"/>
</dbReference>
<protein>
    <submittedName>
        <fullName evidence="1">Uncharacterized protein</fullName>
    </submittedName>
</protein>
<dbReference type="OrthoDB" id="273355at2759"/>
<accession>A0A7G2CRQ2</accession>
<dbReference type="VEuPathDB" id="TriTrypDB:ADEAN_001002000"/>
<dbReference type="AlphaFoldDB" id="A0A7G2CRQ2"/>
<sequence>MSSPIVGRLMKMLLSCGKPDLALELFYGKEQFGALLASVDKADLSPIKASLTTASGCDSSSSEVHHPAIYNYAMEGWAQIGKWPVVRLVYDEMCSQRPNLVNRHTHKQMTRIILQNNEPLHINLNDSELYWLCASSLERLSQQHDTNNWETAHLTESFLLWTALLSRRSANVVPLSKALSLAADLPHHCRYASCITIGLVLHSAESLPGGKTNADAAIEVFDTMASHPYCSLKQICLASVLLATKADPTLVSGDRFDEKVEKTITSKIRFFVKTQDAMNAFIDLLVEYACAVERRQSADPPEIPEGALRQRHLLASTLDTMYGRPTAEHFWLTVTGVIQSAAEATGFSPAYAAPALVSAGVSPQIAMSILQHSL</sequence>
<gene>
    <name evidence="1" type="ORF">ADEAN_001002000</name>
</gene>
<evidence type="ECO:0000313" key="2">
    <source>
        <dbReference type="Proteomes" id="UP000515908"/>
    </source>
</evidence>
<proteinExistence type="predicted"/>
<evidence type="ECO:0000313" key="1">
    <source>
        <dbReference type="EMBL" id="CAD2222476.1"/>
    </source>
</evidence>
<organism evidence="1 2">
    <name type="scientific">Angomonas deanei</name>
    <dbReference type="NCBI Taxonomy" id="59799"/>
    <lineage>
        <taxon>Eukaryota</taxon>
        <taxon>Discoba</taxon>
        <taxon>Euglenozoa</taxon>
        <taxon>Kinetoplastea</taxon>
        <taxon>Metakinetoplastina</taxon>
        <taxon>Trypanosomatida</taxon>
        <taxon>Trypanosomatidae</taxon>
        <taxon>Strigomonadinae</taxon>
        <taxon>Angomonas</taxon>
    </lineage>
</organism>
<reference evidence="1 2" key="1">
    <citation type="submission" date="2020-08" db="EMBL/GenBank/DDBJ databases">
        <authorList>
            <person name="Newling K."/>
            <person name="Davey J."/>
            <person name="Forrester S."/>
        </authorList>
    </citation>
    <scope>NUCLEOTIDE SEQUENCE [LARGE SCALE GENOMIC DNA]</scope>
    <source>
        <strain evidence="2">Crithidia deanei Carvalho (ATCC PRA-265)</strain>
    </source>
</reference>
<dbReference type="EMBL" id="LR877170">
    <property type="protein sequence ID" value="CAD2222476.1"/>
    <property type="molecule type" value="Genomic_DNA"/>
</dbReference>